<gene>
    <name evidence="4" type="primary">LOC106055384</name>
</gene>
<evidence type="ECO:0000256" key="1">
    <source>
        <dbReference type="SAM" id="Coils"/>
    </source>
</evidence>
<evidence type="ECO:0000313" key="4">
    <source>
        <dbReference type="RefSeq" id="XP_013067072.2"/>
    </source>
</evidence>
<dbReference type="Proteomes" id="UP001165740">
    <property type="component" value="Chromosome 3"/>
</dbReference>
<dbReference type="OrthoDB" id="6155301at2759"/>
<reference evidence="4" key="1">
    <citation type="submission" date="2025-08" db="UniProtKB">
        <authorList>
            <consortium name="RefSeq"/>
        </authorList>
    </citation>
    <scope>IDENTIFICATION</scope>
</reference>
<feature type="compositionally biased region" description="Polar residues" evidence="2">
    <location>
        <begin position="71"/>
        <end position="84"/>
    </location>
</feature>
<sequence>MSETHGRKAKSGIPLLKKIPGNVLLEPTLTSQSTGTTASSTSTTAASRPTSTRDLNSREESAEIISLDADSAQTQTYVQPTKSKTQAEKKANTRTLMTKTNKNVKNSNSNEIWQDERTETVSRNLQAITNTEYERRRQEMALNIKLLEDELAKMNGLLEKRKKVMDEAQEEARKQLESMEKTIVDQQSLLIKHGVDPVTGEQVVLTGSDGQGKSGNIFTKKKVQEIREKLRDMNETTRVYLEEIEQTLSDIDNLEKASERARPTSPETLKMLQELADSDEFRQLEENSQVNSQAPEVDLNTGSLEDYTKEKFGPHVFLTNSDREDDNENNFASSDIEIV</sequence>
<dbReference type="AlphaFoldDB" id="A0A9U8DZ99"/>
<evidence type="ECO:0000313" key="3">
    <source>
        <dbReference type="Proteomes" id="UP001165740"/>
    </source>
</evidence>
<feature type="coiled-coil region" evidence="1">
    <location>
        <begin position="130"/>
        <end position="189"/>
    </location>
</feature>
<feature type="region of interest" description="Disordered" evidence="2">
    <location>
        <begin position="26"/>
        <end position="92"/>
    </location>
</feature>
<evidence type="ECO:0000256" key="2">
    <source>
        <dbReference type="SAM" id="MobiDB-lite"/>
    </source>
</evidence>
<feature type="compositionally biased region" description="Low complexity" evidence="2">
    <location>
        <begin position="28"/>
        <end position="52"/>
    </location>
</feature>
<protein>
    <submittedName>
        <fullName evidence="4">Uncharacterized protein LOC106055384</fullName>
    </submittedName>
</protein>
<keyword evidence="3" id="KW-1185">Reference proteome</keyword>
<feature type="region of interest" description="Disordered" evidence="2">
    <location>
        <begin position="285"/>
        <end position="339"/>
    </location>
</feature>
<proteinExistence type="predicted"/>
<organism evidence="3 4">
    <name type="scientific">Biomphalaria glabrata</name>
    <name type="common">Bloodfluke planorb</name>
    <name type="synonym">Freshwater snail</name>
    <dbReference type="NCBI Taxonomy" id="6526"/>
    <lineage>
        <taxon>Eukaryota</taxon>
        <taxon>Metazoa</taxon>
        <taxon>Spiralia</taxon>
        <taxon>Lophotrochozoa</taxon>
        <taxon>Mollusca</taxon>
        <taxon>Gastropoda</taxon>
        <taxon>Heterobranchia</taxon>
        <taxon>Euthyneura</taxon>
        <taxon>Panpulmonata</taxon>
        <taxon>Hygrophila</taxon>
        <taxon>Lymnaeoidea</taxon>
        <taxon>Planorbidae</taxon>
        <taxon>Biomphalaria</taxon>
    </lineage>
</organism>
<name>A0A9U8DZ99_BIOGL</name>
<dbReference type="GeneID" id="106055384"/>
<keyword evidence="1" id="KW-0175">Coiled coil</keyword>
<dbReference type="KEGG" id="bgt:106055384"/>
<dbReference type="RefSeq" id="XP_013067072.2">
    <property type="nucleotide sequence ID" value="XM_013211618.2"/>
</dbReference>
<accession>A0A9U8DZ99</accession>